<protein>
    <submittedName>
        <fullName evidence="2">Uncharacterized protein</fullName>
    </submittedName>
</protein>
<sequence>MDKDLFSPFPSKKKRGPNEEKYDKNITQIRTEIALKIQKNFIHNQTLIKNSPQFLAFIEENLVEYQESYKEYVKHVNSDDTKKTTWTFWNSMFYAGTIYTTIGK</sequence>
<keyword evidence="3" id="KW-1185">Reference proteome</keyword>
<feature type="region of interest" description="Disordered" evidence="1">
    <location>
        <begin position="1"/>
        <end position="23"/>
    </location>
</feature>
<proteinExistence type="predicted"/>
<dbReference type="Proteomes" id="UP001153954">
    <property type="component" value="Unassembled WGS sequence"/>
</dbReference>
<comment type="caution">
    <text evidence="2">The sequence shown here is derived from an EMBL/GenBank/DDBJ whole genome shotgun (WGS) entry which is preliminary data.</text>
</comment>
<organism evidence="2 3">
    <name type="scientific">Euphydryas editha</name>
    <name type="common">Edith's checkerspot</name>
    <dbReference type="NCBI Taxonomy" id="104508"/>
    <lineage>
        <taxon>Eukaryota</taxon>
        <taxon>Metazoa</taxon>
        <taxon>Ecdysozoa</taxon>
        <taxon>Arthropoda</taxon>
        <taxon>Hexapoda</taxon>
        <taxon>Insecta</taxon>
        <taxon>Pterygota</taxon>
        <taxon>Neoptera</taxon>
        <taxon>Endopterygota</taxon>
        <taxon>Lepidoptera</taxon>
        <taxon>Glossata</taxon>
        <taxon>Ditrysia</taxon>
        <taxon>Papilionoidea</taxon>
        <taxon>Nymphalidae</taxon>
        <taxon>Nymphalinae</taxon>
        <taxon>Euphydryas</taxon>
    </lineage>
</organism>
<gene>
    <name evidence="2" type="ORF">EEDITHA_LOCUS12287</name>
</gene>
<dbReference type="EMBL" id="CAKOGL010000017">
    <property type="protein sequence ID" value="CAH2097014.1"/>
    <property type="molecule type" value="Genomic_DNA"/>
</dbReference>
<evidence type="ECO:0000313" key="2">
    <source>
        <dbReference type="EMBL" id="CAH2097014.1"/>
    </source>
</evidence>
<accession>A0AAU9UH02</accession>
<evidence type="ECO:0000313" key="3">
    <source>
        <dbReference type="Proteomes" id="UP001153954"/>
    </source>
</evidence>
<reference evidence="2" key="1">
    <citation type="submission" date="2022-03" db="EMBL/GenBank/DDBJ databases">
        <authorList>
            <person name="Tunstrom K."/>
        </authorList>
    </citation>
    <scope>NUCLEOTIDE SEQUENCE</scope>
</reference>
<dbReference type="Gene3D" id="1.10.287.70">
    <property type="match status" value="1"/>
</dbReference>
<evidence type="ECO:0000256" key="1">
    <source>
        <dbReference type="SAM" id="MobiDB-lite"/>
    </source>
</evidence>
<name>A0AAU9UH02_EUPED</name>
<dbReference type="AlphaFoldDB" id="A0AAU9UH02"/>